<evidence type="ECO:0000256" key="2">
    <source>
        <dbReference type="ARBA" id="ARBA00022723"/>
    </source>
</evidence>
<accession>A0AAD5DN69</accession>
<dbReference type="Proteomes" id="UP001205105">
    <property type="component" value="Unassembled WGS sequence"/>
</dbReference>
<feature type="binding site" evidence="5">
    <location>
        <position position="81"/>
    </location>
    <ligand>
        <name>Mg(2+)</name>
        <dbReference type="ChEBI" id="CHEBI:18420"/>
        <label>1</label>
    </ligand>
</feature>
<comment type="caution">
    <text evidence="8">The sequence shown here is derived from an EMBL/GenBank/DDBJ whole genome shotgun (WGS) entry which is preliminary data.</text>
</comment>
<dbReference type="InterPro" id="IPR005135">
    <property type="entry name" value="Endo/exonuclease/phosphatase"/>
</dbReference>
<proteinExistence type="inferred from homology"/>
<gene>
    <name evidence="8" type="ORF">COHA_005342</name>
</gene>
<dbReference type="GO" id="GO:0008081">
    <property type="term" value="F:phosphoric diester hydrolase activity"/>
    <property type="evidence" value="ECO:0007669"/>
    <property type="project" value="TreeGrafter"/>
</dbReference>
<comment type="cofactor">
    <cofactor evidence="5">
        <name>Mg(2+)</name>
        <dbReference type="ChEBI" id="CHEBI:18420"/>
    </cofactor>
    <cofactor evidence="5">
        <name>Mn(2+)</name>
        <dbReference type="ChEBI" id="CHEBI:29035"/>
    </cofactor>
    <text evidence="5">Probably binds two magnesium or manganese ions per subunit.</text>
</comment>
<protein>
    <recommendedName>
        <fullName evidence="7">Endonuclease/exonuclease/phosphatase domain-containing protein</fullName>
    </recommendedName>
</protein>
<dbReference type="GO" id="GO:0046872">
    <property type="term" value="F:metal ion binding"/>
    <property type="evidence" value="ECO:0007669"/>
    <property type="project" value="UniProtKB-KW"/>
</dbReference>
<dbReference type="InterPro" id="IPR004808">
    <property type="entry name" value="AP_endonuc_1"/>
</dbReference>
<dbReference type="SUPFAM" id="SSF56219">
    <property type="entry name" value="DNase I-like"/>
    <property type="match status" value="1"/>
</dbReference>
<reference evidence="8" key="1">
    <citation type="submission" date="2020-11" db="EMBL/GenBank/DDBJ databases">
        <title>Chlorella ohadii genome sequencing and assembly.</title>
        <authorList>
            <person name="Murik O."/>
            <person name="Treves H."/>
            <person name="Kedem I."/>
            <person name="Shotland Y."/>
            <person name="Kaplan A."/>
        </authorList>
    </citation>
    <scope>NUCLEOTIDE SEQUENCE</scope>
    <source>
        <strain evidence="8">1</strain>
    </source>
</reference>
<dbReference type="PROSITE" id="PS00726">
    <property type="entry name" value="AP_NUCLEASE_F1_1"/>
    <property type="match status" value="1"/>
</dbReference>
<keyword evidence="3" id="KW-0378">Hydrolase</keyword>
<feature type="domain" description="Endonuclease/exonuclease/phosphatase" evidence="7">
    <location>
        <begin position="46"/>
        <end position="242"/>
    </location>
</feature>
<dbReference type="PANTHER" id="PTHR22748">
    <property type="entry name" value="AP ENDONUCLEASE"/>
    <property type="match status" value="1"/>
</dbReference>
<dbReference type="PANTHER" id="PTHR22748:SF4">
    <property type="entry name" value="DNA-(APURINIC OR APYRIMIDINIC SITE) ENDONUCLEASE 2"/>
    <property type="match status" value="1"/>
</dbReference>
<dbReference type="Pfam" id="PF03372">
    <property type="entry name" value="Exo_endo_phos"/>
    <property type="match status" value="1"/>
</dbReference>
<dbReference type="InterPro" id="IPR036691">
    <property type="entry name" value="Endo/exonu/phosph_ase_sf"/>
</dbReference>
<evidence type="ECO:0000256" key="5">
    <source>
        <dbReference type="PIRSR" id="PIRSR604808-2"/>
    </source>
</evidence>
<feature type="site" description="Transition state stabilizer" evidence="6">
    <location>
        <position position="236"/>
    </location>
</feature>
<dbReference type="GO" id="GO:0005634">
    <property type="term" value="C:nucleus"/>
    <property type="evidence" value="ECO:0007669"/>
    <property type="project" value="TreeGrafter"/>
</dbReference>
<evidence type="ECO:0000256" key="3">
    <source>
        <dbReference type="ARBA" id="ARBA00022801"/>
    </source>
</evidence>
<dbReference type="GO" id="GO:0003677">
    <property type="term" value="F:DNA binding"/>
    <property type="evidence" value="ECO:0007669"/>
    <property type="project" value="InterPro"/>
</dbReference>
<dbReference type="EMBL" id="JADXDR010000069">
    <property type="protein sequence ID" value="KAI7840910.1"/>
    <property type="molecule type" value="Genomic_DNA"/>
</dbReference>
<evidence type="ECO:0000256" key="1">
    <source>
        <dbReference type="ARBA" id="ARBA00007092"/>
    </source>
</evidence>
<dbReference type="AlphaFoldDB" id="A0AAD5DN69"/>
<dbReference type="GO" id="GO:0006284">
    <property type="term" value="P:base-excision repair"/>
    <property type="evidence" value="ECO:0007669"/>
    <property type="project" value="TreeGrafter"/>
</dbReference>
<evidence type="ECO:0000259" key="7">
    <source>
        <dbReference type="Pfam" id="PF03372"/>
    </source>
</evidence>
<dbReference type="InterPro" id="IPR020847">
    <property type="entry name" value="AP_endonuclease_F1_BS"/>
</dbReference>
<dbReference type="Gene3D" id="3.60.10.10">
    <property type="entry name" value="Endonuclease/exonuclease/phosphatase"/>
    <property type="match status" value="1"/>
</dbReference>
<evidence type="ECO:0000256" key="6">
    <source>
        <dbReference type="PIRSR" id="PIRSR604808-3"/>
    </source>
</evidence>
<keyword evidence="2 5" id="KW-0479">Metal-binding</keyword>
<name>A0AAD5DN69_9CHLO</name>
<dbReference type="GO" id="GO:0008311">
    <property type="term" value="F:double-stranded DNA 3'-5' DNA exonuclease activity"/>
    <property type="evidence" value="ECO:0007669"/>
    <property type="project" value="TreeGrafter"/>
</dbReference>
<dbReference type="GO" id="GO:0003906">
    <property type="term" value="F:DNA-(apurinic or apyrimidinic site) endonuclease activity"/>
    <property type="evidence" value="ECO:0007669"/>
    <property type="project" value="TreeGrafter"/>
</dbReference>
<keyword evidence="4 5" id="KW-0460">Magnesium</keyword>
<evidence type="ECO:0000256" key="4">
    <source>
        <dbReference type="ARBA" id="ARBA00022842"/>
    </source>
</evidence>
<keyword evidence="5" id="KW-0464">Manganese</keyword>
<evidence type="ECO:0000313" key="8">
    <source>
        <dbReference type="EMBL" id="KAI7840910.1"/>
    </source>
</evidence>
<feature type="binding site" evidence="5">
    <location>
        <position position="49"/>
    </location>
    <ligand>
        <name>Mg(2+)</name>
        <dbReference type="ChEBI" id="CHEBI:18420"/>
        <label>1</label>
    </ligand>
</feature>
<dbReference type="PROSITE" id="PS51435">
    <property type="entry name" value="AP_NUCLEASE_F1_4"/>
    <property type="match status" value="1"/>
</dbReference>
<evidence type="ECO:0000313" key="9">
    <source>
        <dbReference type="Proteomes" id="UP001205105"/>
    </source>
</evidence>
<keyword evidence="9" id="KW-1185">Reference proteome</keyword>
<organism evidence="8 9">
    <name type="scientific">Chlorella ohadii</name>
    <dbReference type="NCBI Taxonomy" id="2649997"/>
    <lineage>
        <taxon>Eukaryota</taxon>
        <taxon>Viridiplantae</taxon>
        <taxon>Chlorophyta</taxon>
        <taxon>core chlorophytes</taxon>
        <taxon>Trebouxiophyceae</taxon>
        <taxon>Chlorellales</taxon>
        <taxon>Chlorellaceae</taxon>
        <taxon>Chlorella clade</taxon>
        <taxon>Chlorella</taxon>
    </lineage>
</organism>
<feature type="binding site" evidence="5">
    <location>
        <position position="234"/>
    </location>
    <ligand>
        <name>Mg(2+)</name>
        <dbReference type="ChEBI" id="CHEBI:18420"/>
        <label>1</label>
    </ligand>
</feature>
<comment type="similarity">
    <text evidence="1">Belongs to the DNA repair enzymes AP/ExoA family.</text>
</comment>
<feature type="binding site" evidence="5">
    <location>
        <position position="236"/>
    </location>
    <ligand>
        <name>Mg(2+)</name>
        <dbReference type="ChEBI" id="CHEBI:18420"/>
        <label>1</label>
    </ligand>
</feature>
<sequence>MQPPGGGTGSVAAAQAAAAAQPAAAHPAAAQPAAAASSAGQHVRLLSWNVNGLRAALKRLNVTISQFLEGLGAADIICLQETKLRRCDIDRELAVVEGWDSFFCCDTSRATGYSGTATYVRSGVALPFAAEEGFTGCAPLAAGNGGAAAAAGLCTHPALVGQFEAEELAEMDAEGRVLVTDHGCFVLFNLYGPAITNADTAEDRSEFKMRFYRALELRWRHLLRQGRAVVAVGDFNISAAPVSSHLPV</sequence>